<organism evidence="1 2">
    <name type="scientific">Fusarium phyllophilum</name>
    <dbReference type="NCBI Taxonomy" id="47803"/>
    <lineage>
        <taxon>Eukaryota</taxon>
        <taxon>Fungi</taxon>
        <taxon>Dikarya</taxon>
        <taxon>Ascomycota</taxon>
        <taxon>Pezizomycotina</taxon>
        <taxon>Sordariomycetes</taxon>
        <taxon>Hypocreomycetidae</taxon>
        <taxon>Hypocreales</taxon>
        <taxon>Nectriaceae</taxon>
        <taxon>Fusarium</taxon>
        <taxon>Fusarium fujikuroi species complex</taxon>
    </lineage>
</organism>
<accession>A0A8H5NHX9</accession>
<evidence type="ECO:0000313" key="2">
    <source>
        <dbReference type="Proteomes" id="UP000582016"/>
    </source>
</evidence>
<evidence type="ECO:0000313" key="1">
    <source>
        <dbReference type="EMBL" id="KAF5566049.1"/>
    </source>
</evidence>
<name>A0A8H5NHX9_9HYPO</name>
<keyword evidence="2" id="KW-1185">Reference proteome</keyword>
<gene>
    <name evidence="1" type="ORF">FPHYL_3962</name>
</gene>
<protein>
    <submittedName>
        <fullName evidence="1">Uncharacterized protein</fullName>
    </submittedName>
</protein>
<dbReference type="OrthoDB" id="5090580at2759"/>
<sequence length="169" mass="18791">MPQFSPDWPDLAVQIRRAAAVDGPDKFWPQLVPEVKLVGVFGDNGDWDLHLENLAGDKIMNAMTPSGVCPGAMVYHGTKDGIQKASLTASFLANTGHMFCVALRLCKCCEIGFDHTKRTANLRLRVADTHEYAETKDDYPARTHESSDRLAVFLLSWREEPTSFPVATR</sequence>
<proteinExistence type="predicted"/>
<dbReference type="EMBL" id="JAAOAQ010000123">
    <property type="protein sequence ID" value="KAF5566049.1"/>
    <property type="molecule type" value="Genomic_DNA"/>
</dbReference>
<comment type="caution">
    <text evidence="1">The sequence shown here is derived from an EMBL/GenBank/DDBJ whole genome shotgun (WGS) entry which is preliminary data.</text>
</comment>
<dbReference type="Proteomes" id="UP000582016">
    <property type="component" value="Unassembled WGS sequence"/>
</dbReference>
<reference evidence="1 2" key="1">
    <citation type="submission" date="2020-05" db="EMBL/GenBank/DDBJ databases">
        <title>Identification and distribution of gene clusters putatively required for synthesis of sphingolipid metabolism inhibitors in phylogenetically diverse species of the filamentous fungus Fusarium.</title>
        <authorList>
            <person name="Kim H.-S."/>
            <person name="Busman M."/>
            <person name="Brown D.W."/>
            <person name="Divon H."/>
            <person name="Uhlig S."/>
            <person name="Proctor R.H."/>
        </authorList>
    </citation>
    <scope>NUCLEOTIDE SEQUENCE [LARGE SCALE GENOMIC DNA]</scope>
    <source>
        <strain evidence="1 2">NRRL 13617</strain>
    </source>
</reference>
<dbReference type="AlphaFoldDB" id="A0A8H5NHX9"/>